<gene>
    <name evidence="5" type="ORF">ACD_49C00060G0021</name>
</gene>
<accession>K2BVE8</accession>
<comment type="caution">
    <text evidence="5">The sequence shown here is derived from an EMBL/GenBank/DDBJ whole genome shotgun (WGS) entry which is preliminary data.</text>
</comment>
<keyword evidence="2" id="KW-0378">Hydrolase</keyword>
<feature type="domain" description="Exonuclease" evidence="4">
    <location>
        <begin position="2"/>
        <end position="189"/>
    </location>
</feature>
<evidence type="ECO:0000256" key="2">
    <source>
        <dbReference type="ARBA" id="ARBA00022801"/>
    </source>
</evidence>
<dbReference type="InterPro" id="IPR036397">
    <property type="entry name" value="RNaseH_sf"/>
</dbReference>
<keyword evidence="3 5" id="KW-0269">Exonuclease</keyword>
<dbReference type="Gene3D" id="3.30.420.10">
    <property type="entry name" value="Ribonuclease H-like superfamily/Ribonuclease H"/>
    <property type="match status" value="1"/>
</dbReference>
<dbReference type="Pfam" id="PF00929">
    <property type="entry name" value="RNase_T"/>
    <property type="match status" value="1"/>
</dbReference>
<evidence type="ECO:0000259" key="4">
    <source>
        <dbReference type="SMART" id="SM00479"/>
    </source>
</evidence>
<reference evidence="5" key="1">
    <citation type="journal article" date="2012" name="Science">
        <title>Fermentation, hydrogen, and sulfur metabolism in multiple uncultivated bacterial phyla.</title>
        <authorList>
            <person name="Wrighton K.C."/>
            <person name="Thomas B.C."/>
            <person name="Sharon I."/>
            <person name="Miller C.S."/>
            <person name="Castelle C.J."/>
            <person name="VerBerkmoes N.C."/>
            <person name="Wilkins M.J."/>
            <person name="Hettich R.L."/>
            <person name="Lipton M.S."/>
            <person name="Williams K.H."/>
            <person name="Long P.E."/>
            <person name="Banfield J.F."/>
        </authorList>
    </citation>
    <scope>NUCLEOTIDE SEQUENCE [LARGE SCALE GENOMIC DNA]</scope>
</reference>
<dbReference type="InterPro" id="IPR012337">
    <property type="entry name" value="RNaseH-like_sf"/>
</dbReference>
<protein>
    <submittedName>
        <fullName evidence="5">Exonuclease</fullName>
    </submittedName>
</protein>
<keyword evidence="1" id="KW-0540">Nuclease</keyword>
<evidence type="ECO:0000313" key="5">
    <source>
        <dbReference type="EMBL" id="EKD66179.1"/>
    </source>
</evidence>
<dbReference type="EMBL" id="AMFJ01021646">
    <property type="protein sequence ID" value="EKD66179.1"/>
    <property type="molecule type" value="Genomic_DNA"/>
</dbReference>
<evidence type="ECO:0000256" key="3">
    <source>
        <dbReference type="ARBA" id="ARBA00022839"/>
    </source>
</evidence>
<dbReference type="CDD" id="cd06127">
    <property type="entry name" value="DEDDh"/>
    <property type="match status" value="1"/>
</dbReference>
<dbReference type="GO" id="GO:0008408">
    <property type="term" value="F:3'-5' exonuclease activity"/>
    <property type="evidence" value="ECO:0007669"/>
    <property type="project" value="TreeGrafter"/>
</dbReference>
<evidence type="ECO:0000256" key="1">
    <source>
        <dbReference type="ARBA" id="ARBA00022722"/>
    </source>
</evidence>
<dbReference type="SUPFAM" id="SSF53098">
    <property type="entry name" value="Ribonuclease H-like"/>
    <property type="match status" value="1"/>
</dbReference>
<dbReference type="AlphaFoldDB" id="K2BVE8"/>
<name>K2BVE8_9BACT</name>
<sequence>MKIFVFDTETTWFSVKWGTKEQQPYIVQFAGILWTVDKATGFTEIERVNKLIKPRISIPFATSQIHWIYDKDVENAPYIEEVIGDILKYINTSDAVVGHNIDFDEEIIKWELARLWRIWDYQPIKSICTMRCTTDFCKLQGRWFSYKPPKLNELYKHLFWAHFEWAHDAMFDVEATAKILWELVKKWVIELEKNLIMRLF</sequence>
<dbReference type="SMART" id="SM00479">
    <property type="entry name" value="EXOIII"/>
    <property type="match status" value="1"/>
</dbReference>
<dbReference type="InterPro" id="IPR013520">
    <property type="entry name" value="Ribonucl_H"/>
</dbReference>
<organism evidence="5">
    <name type="scientific">uncultured bacterium</name>
    <name type="common">gcode 4</name>
    <dbReference type="NCBI Taxonomy" id="1234023"/>
    <lineage>
        <taxon>Bacteria</taxon>
        <taxon>environmental samples</taxon>
    </lineage>
</organism>
<dbReference type="PANTHER" id="PTHR30231">
    <property type="entry name" value="DNA POLYMERASE III SUBUNIT EPSILON"/>
    <property type="match status" value="1"/>
</dbReference>
<dbReference type="GO" id="GO:0003676">
    <property type="term" value="F:nucleic acid binding"/>
    <property type="evidence" value="ECO:0007669"/>
    <property type="project" value="InterPro"/>
</dbReference>
<dbReference type="PANTHER" id="PTHR30231:SF4">
    <property type="entry name" value="PROTEIN NEN2"/>
    <property type="match status" value="1"/>
</dbReference>
<proteinExistence type="predicted"/>